<feature type="region of interest" description="Disordered" evidence="1">
    <location>
        <begin position="64"/>
        <end position="99"/>
    </location>
</feature>
<feature type="compositionally biased region" description="Acidic residues" evidence="1">
    <location>
        <begin position="1"/>
        <end position="39"/>
    </location>
</feature>
<sequence length="99" mass="10741">MAEEGAEGAEPEADAEELDAEAEELEHEEAEDGAEDFEGPVEAHWPQRGRVHVAVDAAGNAAEVGQGGGVVMRRHNHTSGTDLDDLEEERTHWSRRTPT</sequence>
<evidence type="ECO:0000256" key="1">
    <source>
        <dbReference type="SAM" id="MobiDB-lite"/>
    </source>
</evidence>
<evidence type="ECO:0000313" key="3">
    <source>
        <dbReference type="Proteomes" id="UP001189429"/>
    </source>
</evidence>
<feature type="region of interest" description="Disordered" evidence="1">
    <location>
        <begin position="1"/>
        <end position="44"/>
    </location>
</feature>
<comment type="caution">
    <text evidence="2">The sequence shown here is derived from an EMBL/GenBank/DDBJ whole genome shotgun (WGS) entry which is preliminary data.</text>
</comment>
<accession>A0ABN9TRQ8</accession>
<keyword evidence="3" id="KW-1185">Reference proteome</keyword>
<gene>
    <name evidence="2" type="ORF">PCOR1329_LOCUS41686</name>
</gene>
<dbReference type="Proteomes" id="UP001189429">
    <property type="component" value="Unassembled WGS sequence"/>
</dbReference>
<organism evidence="2 3">
    <name type="scientific">Prorocentrum cordatum</name>
    <dbReference type="NCBI Taxonomy" id="2364126"/>
    <lineage>
        <taxon>Eukaryota</taxon>
        <taxon>Sar</taxon>
        <taxon>Alveolata</taxon>
        <taxon>Dinophyceae</taxon>
        <taxon>Prorocentrales</taxon>
        <taxon>Prorocentraceae</taxon>
        <taxon>Prorocentrum</taxon>
    </lineage>
</organism>
<dbReference type="EMBL" id="CAUYUJ010015014">
    <property type="protein sequence ID" value="CAK0848829.1"/>
    <property type="molecule type" value="Genomic_DNA"/>
</dbReference>
<name>A0ABN9TRQ8_9DINO</name>
<proteinExistence type="predicted"/>
<evidence type="ECO:0000313" key="2">
    <source>
        <dbReference type="EMBL" id="CAK0848829.1"/>
    </source>
</evidence>
<reference evidence="2" key="1">
    <citation type="submission" date="2023-10" db="EMBL/GenBank/DDBJ databases">
        <authorList>
            <person name="Chen Y."/>
            <person name="Shah S."/>
            <person name="Dougan E. K."/>
            <person name="Thang M."/>
            <person name="Chan C."/>
        </authorList>
    </citation>
    <scope>NUCLEOTIDE SEQUENCE [LARGE SCALE GENOMIC DNA]</scope>
</reference>
<protein>
    <submittedName>
        <fullName evidence="2">Uncharacterized protein</fullName>
    </submittedName>
</protein>